<feature type="compositionally biased region" description="Basic residues" evidence="1">
    <location>
        <begin position="24"/>
        <end position="36"/>
    </location>
</feature>
<dbReference type="Proteomes" id="UP001213623">
    <property type="component" value="Chromosome 5"/>
</dbReference>
<protein>
    <submittedName>
        <fullName evidence="2">Uncharacterized protein</fullName>
    </submittedName>
</protein>
<accession>A0AAF0J8A4</accession>
<dbReference type="EMBL" id="CP119896">
    <property type="protein sequence ID" value="WFD27820.1"/>
    <property type="molecule type" value="Genomic_DNA"/>
</dbReference>
<proteinExistence type="predicted"/>
<evidence type="ECO:0000313" key="3">
    <source>
        <dbReference type="Proteomes" id="UP001213623"/>
    </source>
</evidence>
<gene>
    <name evidence="2" type="ORF">MNAN1_002826</name>
</gene>
<organism evidence="2 3">
    <name type="scientific">Malassezia nana</name>
    <dbReference type="NCBI Taxonomy" id="180528"/>
    <lineage>
        <taxon>Eukaryota</taxon>
        <taxon>Fungi</taxon>
        <taxon>Dikarya</taxon>
        <taxon>Basidiomycota</taxon>
        <taxon>Ustilaginomycotina</taxon>
        <taxon>Malasseziomycetes</taxon>
        <taxon>Malasseziales</taxon>
        <taxon>Malasseziaceae</taxon>
        <taxon>Malassezia</taxon>
    </lineage>
</organism>
<feature type="region of interest" description="Disordered" evidence="1">
    <location>
        <begin position="15"/>
        <end position="48"/>
    </location>
</feature>
<sequence>MVAKPLFARFLESKHDPVRDKKDARRRWSLPLRRHTERPSLDEGPKAALPCLPDIVLQSSTPRQSFSCETPVVSPVLPGPVATTVAEETTQAPANEEDTGRGPVPPYESTESSVDAREPAASETPMPASESQPQVVLVDAIPVDAPTASDATAEPRSETPTRPVAAPTLPKLDAPPVEPQGTPAEQADVDALQQVLMQRCKTIEFLKRAISGEEQYVYSVFFRREDFLATVPQPSLVAWYMNSSKVCDALEKSIQFTWPHEVLECIGKLVQELRASSQNGESNASSAQEETEHAMPVDIVAKIETLLDALQKLYAKLLLWLDKNALSSLVEEHYRAPVMPSYELLEILEQLDRDLKKFIKCVAKDLSFVARCVCQNEISEWDKILCNRQLDWEDLANQLQLRSERLARTVAPLKDPSCHSSPGLSDVEMLDSGFIENIESVKRLSLMSVFRKKKDTRRQSMPPMDLVGRMRHSLSRRSSLSRV</sequence>
<feature type="region of interest" description="Disordered" evidence="1">
    <location>
        <begin position="147"/>
        <end position="182"/>
    </location>
</feature>
<feature type="region of interest" description="Disordered" evidence="1">
    <location>
        <begin position="89"/>
        <end position="133"/>
    </location>
</feature>
<name>A0AAF0J8A4_9BASI</name>
<dbReference type="AlphaFoldDB" id="A0AAF0J8A4"/>
<keyword evidence="3" id="KW-1185">Reference proteome</keyword>
<evidence type="ECO:0000256" key="1">
    <source>
        <dbReference type="SAM" id="MobiDB-lite"/>
    </source>
</evidence>
<reference evidence="2" key="1">
    <citation type="submission" date="2023-03" db="EMBL/GenBank/DDBJ databases">
        <title>Mating type loci evolution in Malassezia.</title>
        <authorList>
            <person name="Coelho M.A."/>
        </authorList>
    </citation>
    <scope>NUCLEOTIDE SEQUENCE</scope>
    <source>
        <strain evidence="2">CBS 9557</strain>
    </source>
</reference>
<evidence type="ECO:0000313" key="2">
    <source>
        <dbReference type="EMBL" id="WFD27820.1"/>
    </source>
</evidence>